<name>A0A346Y0X8_9ACTN</name>
<feature type="transmembrane region" description="Helical" evidence="1">
    <location>
        <begin position="70"/>
        <end position="89"/>
    </location>
</feature>
<feature type="transmembrane region" description="Helical" evidence="1">
    <location>
        <begin position="41"/>
        <end position="64"/>
    </location>
</feature>
<dbReference type="AlphaFoldDB" id="A0A346Y0X8"/>
<dbReference type="OrthoDB" id="5243767at2"/>
<dbReference type="RefSeq" id="WP_114592513.1">
    <property type="nucleotide sequence ID" value="NZ_CAXIBR010000128.1"/>
</dbReference>
<dbReference type="Proteomes" id="UP000264006">
    <property type="component" value="Chromosome"/>
</dbReference>
<keyword evidence="1" id="KW-0812">Transmembrane</keyword>
<feature type="transmembrane region" description="Helical" evidence="1">
    <location>
        <begin position="109"/>
        <end position="126"/>
    </location>
</feature>
<evidence type="ECO:0000313" key="2">
    <source>
        <dbReference type="EMBL" id="AXV08125.1"/>
    </source>
</evidence>
<sequence>MTDRPAPEVPVSRQLGRATGRWWNRHGDTVKQVSRPARKGWATLAGYLWFVAYMWVGLMIAVGVRNITGTNGPFVMVAAVGGGAVLGWWQAQHRMARHVDPDTPPMNRFGLALCAWLAVVGLALLLDLP</sequence>
<dbReference type="EMBL" id="CP031165">
    <property type="protein sequence ID" value="AXV08125.1"/>
    <property type="molecule type" value="Genomic_DNA"/>
</dbReference>
<protein>
    <submittedName>
        <fullName evidence="2">Uncharacterized protein</fullName>
    </submittedName>
</protein>
<gene>
    <name evidence="2" type="ORF">DVS28_a3450</name>
</gene>
<organism evidence="2 3">
    <name type="scientific">Euzebya pacifica</name>
    <dbReference type="NCBI Taxonomy" id="1608957"/>
    <lineage>
        <taxon>Bacteria</taxon>
        <taxon>Bacillati</taxon>
        <taxon>Actinomycetota</taxon>
        <taxon>Nitriliruptoria</taxon>
        <taxon>Euzebyales</taxon>
    </lineage>
</organism>
<accession>A0A346Y0X8</accession>
<evidence type="ECO:0000256" key="1">
    <source>
        <dbReference type="SAM" id="Phobius"/>
    </source>
</evidence>
<dbReference type="KEGG" id="euz:DVS28_a3450"/>
<proteinExistence type="predicted"/>
<reference evidence="2 3" key="1">
    <citation type="submission" date="2018-09" db="EMBL/GenBank/DDBJ databases">
        <title>Complete genome sequence of Euzebya sp. DY32-46 isolated from seawater of Pacific Ocean.</title>
        <authorList>
            <person name="Xu L."/>
            <person name="Wu Y.-H."/>
            <person name="Xu X.-W."/>
        </authorList>
    </citation>
    <scope>NUCLEOTIDE SEQUENCE [LARGE SCALE GENOMIC DNA]</scope>
    <source>
        <strain evidence="2 3">DY32-46</strain>
    </source>
</reference>
<keyword evidence="1" id="KW-0472">Membrane</keyword>
<evidence type="ECO:0000313" key="3">
    <source>
        <dbReference type="Proteomes" id="UP000264006"/>
    </source>
</evidence>
<keyword evidence="1" id="KW-1133">Transmembrane helix</keyword>
<keyword evidence="3" id="KW-1185">Reference proteome</keyword>